<keyword evidence="1" id="KW-0809">Transit peptide</keyword>
<dbReference type="PANTHER" id="PTHR22602">
    <property type="entry name" value="TRANSFERASE CAF17, MITOCHONDRIAL-RELATED"/>
    <property type="match status" value="1"/>
</dbReference>
<dbReference type="PANTHER" id="PTHR22602:SF0">
    <property type="entry name" value="TRANSFERASE CAF17, MITOCHONDRIAL-RELATED"/>
    <property type="match status" value="1"/>
</dbReference>
<proteinExistence type="predicted"/>
<evidence type="ECO:0000313" key="2">
    <source>
        <dbReference type="EMBL" id="CAA9247791.1"/>
    </source>
</evidence>
<dbReference type="SUPFAM" id="SSF103025">
    <property type="entry name" value="Folate-binding domain"/>
    <property type="match status" value="1"/>
</dbReference>
<dbReference type="InterPro" id="IPR045179">
    <property type="entry name" value="YgfZ/GcvT"/>
</dbReference>
<dbReference type="AlphaFoldDB" id="A0A6J4IBV7"/>
<name>A0A6J4IBV7_9ACTN</name>
<dbReference type="EMBL" id="CADCSZ010000133">
    <property type="protein sequence ID" value="CAA9247791.1"/>
    <property type="molecule type" value="Genomic_DNA"/>
</dbReference>
<reference evidence="2" key="1">
    <citation type="submission" date="2020-02" db="EMBL/GenBank/DDBJ databases">
        <authorList>
            <person name="Meier V. D."/>
        </authorList>
    </citation>
    <scope>NUCLEOTIDE SEQUENCE</scope>
    <source>
        <strain evidence="2">AVDCRST_MAG76</strain>
    </source>
</reference>
<sequence length="283" mass="28765">MATTPAAVAALLGGTAITTVARDVVTVEGPDALTFLQGQLSQDVAGLATGATALSFLLEPQGRIVAILRVARAADDRFRLDGDVGTGPAVLARLSRYRLRTKAELDLAEGCWHAASRSASLPPPKGALGLPWPGLEGWDLPIDREARALPGGHVVAEAALDGVRVAAVVPAAQDLDERAIPAETGLVDAAASFTKGCYTGQELVARMDSRSGTAPRSLRQVVGAGDPPQIASPITAPATGKAAGTLTTVVPTETGWAGLALVPRAVAVGDAVEVAGSPGRVQR</sequence>
<dbReference type="Gene3D" id="3.30.1360.120">
    <property type="entry name" value="Probable tRNA modification gtpase trme, domain 1"/>
    <property type="match status" value="2"/>
</dbReference>
<dbReference type="InterPro" id="IPR027266">
    <property type="entry name" value="TrmE/GcvT-like"/>
</dbReference>
<evidence type="ECO:0000256" key="1">
    <source>
        <dbReference type="ARBA" id="ARBA00022946"/>
    </source>
</evidence>
<organism evidence="2">
    <name type="scientific">uncultured Acidimicrobiales bacterium</name>
    <dbReference type="NCBI Taxonomy" id="310071"/>
    <lineage>
        <taxon>Bacteria</taxon>
        <taxon>Bacillati</taxon>
        <taxon>Actinomycetota</taxon>
        <taxon>Acidimicrobiia</taxon>
        <taxon>Acidimicrobiales</taxon>
        <taxon>environmental samples</taxon>
    </lineage>
</organism>
<dbReference type="NCBIfam" id="TIGR03317">
    <property type="entry name" value="ygfZ_signature"/>
    <property type="match status" value="1"/>
</dbReference>
<protein>
    <submittedName>
        <fullName evidence="2">Folate-dependent protein for Fe/S cluster synthesis/repair in oxidative stress</fullName>
    </submittedName>
</protein>
<dbReference type="InterPro" id="IPR017703">
    <property type="entry name" value="YgfZ/GCV_T_CS"/>
</dbReference>
<dbReference type="GO" id="GO:0016226">
    <property type="term" value="P:iron-sulfur cluster assembly"/>
    <property type="evidence" value="ECO:0007669"/>
    <property type="project" value="TreeGrafter"/>
</dbReference>
<accession>A0A6J4IBV7</accession>
<gene>
    <name evidence="2" type="ORF">AVDCRST_MAG76-2110</name>
</gene>